<keyword evidence="4" id="KW-1185">Reference proteome</keyword>
<name>A0A0F6YKN1_9BACT</name>
<keyword evidence="3" id="KW-0378">Hydrolase</keyword>
<gene>
    <name evidence="3" type="ORF">DB32_006494</name>
</gene>
<feature type="domain" description="DUF4015" evidence="2">
    <location>
        <begin position="41"/>
        <end position="347"/>
    </location>
</feature>
<dbReference type="RefSeq" id="WP_053236401.1">
    <property type="nucleotide sequence ID" value="NZ_CP011125.1"/>
</dbReference>
<evidence type="ECO:0000259" key="2">
    <source>
        <dbReference type="Pfam" id="PF13200"/>
    </source>
</evidence>
<evidence type="ECO:0000313" key="4">
    <source>
        <dbReference type="Proteomes" id="UP000034883"/>
    </source>
</evidence>
<dbReference type="STRING" id="927083.DB32_006494"/>
<evidence type="ECO:0000256" key="1">
    <source>
        <dbReference type="SAM" id="SignalP"/>
    </source>
</evidence>
<feature type="chain" id="PRO_5002512745" evidence="1">
    <location>
        <begin position="24"/>
        <end position="379"/>
    </location>
</feature>
<dbReference type="KEGG" id="samy:DB32_006494"/>
<evidence type="ECO:0000313" key="3">
    <source>
        <dbReference type="EMBL" id="AKF09345.1"/>
    </source>
</evidence>
<dbReference type="InterPro" id="IPR017853">
    <property type="entry name" value="GH"/>
</dbReference>
<dbReference type="Pfam" id="PF13200">
    <property type="entry name" value="DUF4015"/>
    <property type="match status" value="1"/>
</dbReference>
<feature type="signal peptide" evidence="1">
    <location>
        <begin position="1"/>
        <end position="23"/>
    </location>
</feature>
<keyword evidence="1" id="KW-0732">Signal</keyword>
<proteinExistence type="predicted"/>
<reference evidence="3 4" key="1">
    <citation type="submission" date="2015-03" db="EMBL/GenBank/DDBJ databases">
        <title>Genome assembly of Sandaracinus amylolyticus DSM 53668.</title>
        <authorList>
            <person name="Sharma G."/>
            <person name="Subramanian S."/>
        </authorList>
    </citation>
    <scope>NUCLEOTIDE SEQUENCE [LARGE SCALE GENOMIC DNA]</scope>
    <source>
        <strain evidence="3 4">DSM 53668</strain>
    </source>
</reference>
<dbReference type="Gene3D" id="3.20.20.80">
    <property type="entry name" value="Glycosidases"/>
    <property type="match status" value="1"/>
</dbReference>
<organism evidence="3 4">
    <name type="scientific">Sandaracinus amylolyticus</name>
    <dbReference type="NCBI Taxonomy" id="927083"/>
    <lineage>
        <taxon>Bacteria</taxon>
        <taxon>Pseudomonadati</taxon>
        <taxon>Myxococcota</taxon>
        <taxon>Polyangia</taxon>
        <taxon>Polyangiales</taxon>
        <taxon>Sandaracinaceae</taxon>
        <taxon>Sandaracinus</taxon>
    </lineage>
</organism>
<dbReference type="SUPFAM" id="SSF51445">
    <property type="entry name" value="(Trans)glycosidases"/>
    <property type="match status" value="1"/>
</dbReference>
<accession>A0A0F6YKN1</accession>
<dbReference type="EMBL" id="CP011125">
    <property type="protein sequence ID" value="AKF09345.1"/>
    <property type="molecule type" value="Genomic_DNA"/>
</dbReference>
<dbReference type="GO" id="GO:0016787">
    <property type="term" value="F:hydrolase activity"/>
    <property type="evidence" value="ECO:0007669"/>
    <property type="project" value="UniProtKB-KW"/>
</dbReference>
<dbReference type="AlphaFoldDB" id="A0A0F6YKN1"/>
<sequence length="379" mass="42673">MRRLAALPAALLCIVALVVPAGAQQAPRHDELSERIQQARGLYITAPYVRVNGARGVVRIIRSSAMDAAVLDLKDATGRVNYDSAIPELQEQETRLHGDVRALVQTLHENGIVAIARIVCFNDPVLAHRMPDRAIQDVRAHRRGRTRVWTSWGTGGAWLDPWDTRNHDLVISVAREAEALGFDEIQLDYIRFPVDDGVPYAHYPHEQQDVRRRDMLHAFLGRLDDAVRIPVGVDVFGIQAYWEGDSSGLGQDLSLWTDVVDVYSPMLYLNAMRDWERGTQDRARRLVQIGVQRMRQRLGPRPVIRPFLQAFEQEAEDWGPRFIANQIQGARRGGSDGFLFWHPGSNYGTVQRAMQGIAHSLSPFPIPEDRTRARVGFGG</sequence>
<protein>
    <submittedName>
        <fullName evidence="3">Putative glycoside hydrolase</fullName>
    </submittedName>
</protein>
<dbReference type="Proteomes" id="UP000034883">
    <property type="component" value="Chromosome"/>
</dbReference>
<dbReference type="InterPro" id="IPR025275">
    <property type="entry name" value="DUF4015"/>
</dbReference>